<name>A0ABT2FGI5_9GAMM</name>
<dbReference type="EMBL" id="JAKOGG010000002">
    <property type="protein sequence ID" value="MCS4555434.1"/>
    <property type="molecule type" value="Genomic_DNA"/>
</dbReference>
<dbReference type="Proteomes" id="UP001201549">
    <property type="component" value="Unassembled WGS sequence"/>
</dbReference>
<dbReference type="SUPFAM" id="SSF109604">
    <property type="entry name" value="HD-domain/PDEase-like"/>
    <property type="match status" value="1"/>
</dbReference>
<dbReference type="InterPro" id="IPR011006">
    <property type="entry name" value="CheY-like_superfamily"/>
</dbReference>
<dbReference type="InterPro" id="IPR052020">
    <property type="entry name" value="Cyclic_di-GMP/3'3'-cGAMP_PDE"/>
</dbReference>
<reference evidence="5" key="1">
    <citation type="submission" date="2023-07" db="EMBL/GenBank/DDBJ databases">
        <title>Shewanella mangrovi sp. nov., an acetaldehyde- degrading bacterium isolated from mangrove sediment.</title>
        <authorList>
            <person name="Liu Y."/>
        </authorList>
    </citation>
    <scope>NUCLEOTIDE SEQUENCE [LARGE SCALE GENOMIC DNA]</scope>
    <source>
        <strain evidence="5">C32</strain>
    </source>
</reference>
<evidence type="ECO:0000313" key="4">
    <source>
        <dbReference type="EMBL" id="MCS4555434.1"/>
    </source>
</evidence>
<dbReference type="Pfam" id="PF11849">
    <property type="entry name" value="DUF3369"/>
    <property type="match status" value="1"/>
</dbReference>
<accession>A0ABT2FGI5</accession>
<keyword evidence="1" id="KW-0597">Phosphoprotein</keyword>
<dbReference type="InterPro" id="IPR021800">
    <property type="entry name" value="DUF3369"/>
</dbReference>
<dbReference type="InterPro" id="IPR003607">
    <property type="entry name" value="HD/PDEase_dom"/>
</dbReference>
<evidence type="ECO:0000313" key="5">
    <source>
        <dbReference type="Proteomes" id="UP001201549"/>
    </source>
</evidence>
<sequence>MPNPLFSKKTAAVTPTPHDAAARLDDAFSPWKVALIDDEDDVISISEMVLKRVLVDSRPLQFLKANSAKEAKLLFEQHADIALALVDVVMEDDHAGLDLVKWIRESNKNTTTRLVLRTGQPGEAPEEDVIRDYDINDYKNKAELNSTRLKTTIYAAIRSYRDIIEVAQGQKGLEDVVSATTRVLQARNSEAFCAQVLKEVKALLGQTSMSFYLHYQLVNALGNRERILLSYDGSHYDSDTTFEREIFPQAIREQANQALDNKLNVVTDGLFCNFTQLSESSESTTLVTLHGHVSPLTQRLLNVLLTKVSIIFENLTRREDIERTQQELMCVLGEAIEKRSKETGSHVRRVSLICEFLAQRLGLDDSFVQLIKHATPMHDIGKIAIPESILHKPGKLDPQEWEIMKTHAQVGFDLLCHSKRALPQVGARIALYHHEKWDGSGYPSGLKGEDIPVEGRIMAVADVIDALAARRSYKEPWPTERIISLLNEERGKHFDPQLCDLALANFENIMALRAIYPDDDD</sequence>
<organism evidence="4 5">
    <name type="scientific">Shewanella electrica</name>
    <dbReference type="NCBI Taxonomy" id="515560"/>
    <lineage>
        <taxon>Bacteria</taxon>
        <taxon>Pseudomonadati</taxon>
        <taxon>Pseudomonadota</taxon>
        <taxon>Gammaproteobacteria</taxon>
        <taxon>Alteromonadales</taxon>
        <taxon>Shewanellaceae</taxon>
        <taxon>Shewanella</taxon>
    </lineage>
</organism>
<gene>
    <name evidence="4" type="ORF">L9G74_03195</name>
</gene>
<dbReference type="InterPro" id="IPR037522">
    <property type="entry name" value="HD_GYP_dom"/>
</dbReference>
<dbReference type="Gene3D" id="1.10.3210.10">
    <property type="entry name" value="Hypothetical protein af1432"/>
    <property type="match status" value="1"/>
</dbReference>
<evidence type="ECO:0000256" key="1">
    <source>
        <dbReference type="PROSITE-ProRule" id="PRU00169"/>
    </source>
</evidence>
<proteinExistence type="predicted"/>
<dbReference type="PROSITE" id="PS51832">
    <property type="entry name" value="HD_GYP"/>
    <property type="match status" value="1"/>
</dbReference>
<dbReference type="SMART" id="SM00471">
    <property type="entry name" value="HDc"/>
    <property type="match status" value="1"/>
</dbReference>
<dbReference type="SUPFAM" id="SSF52172">
    <property type="entry name" value="CheY-like"/>
    <property type="match status" value="1"/>
</dbReference>
<dbReference type="RefSeq" id="WP_238894838.1">
    <property type="nucleotide sequence ID" value="NZ_JAKOGG010000002.1"/>
</dbReference>
<feature type="domain" description="HD-GYP" evidence="3">
    <location>
        <begin position="321"/>
        <end position="518"/>
    </location>
</feature>
<feature type="domain" description="Response regulatory" evidence="2">
    <location>
        <begin position="32"/>
        <end position="156"/>
    </location>
</feature>
<evidence type="ECO:0000259" key="2">
    <source>
        <dbReference type="PROSITE" id="PS50110"/>
    </source>
</evidence>
<dbReference type="Gene3D" id="3.40.50.2300">
    <property type="match status" value="1"/>
</dbReference>
<dbReference type="CDD" id="cd00077">
    <property type="entry name" value="HDc"/>
    <property type="match status" value="1"/>
</dbReference>
<dbReference type="Pfam" id="PF13487">
    <property type="entry name" value="HD_5"/>
    <property type="match status" value="1"/>
</dbReference>
<comment type="caution">
    <text evidence="4">The sequence shown here is derived from an EMBL/GenBank/DDBJ whole genome shotgun (WGS) entry which is preliminary data.</text>
</comment>
<dbReference type="PANTHER" id="PTHR45228:SF9">
    <property type="entry name" value="3'3'-CGAMP-SPECIFIC PHOSPHODIESTERASE 2"/>
    <property type="match status" value="1"/>
</dbReference>
<protein>
    <submittedName>
        <fullName evidence="4">DUF3369 domain-containing protein</fullName>
    </submittedName>
</protein>
<dbReference type="InterPro" id="IPR001789">
    <property type="entry name" value="Sig_transdc_resp-reg_receiver"/>
</dbReference>
<dbReference type="PROSITE" id="PS50110">
    <property type="entry name" value="RESPONSE_REGULATORY"/>
    <property type="match status" value="1"/>
</dbReference>
<keyword evidence="5" id="KW-1185">Reference proteome</keyword>
<feature type="modified residue" description="4-aspartylphosphate" evidence="1">
    <location>
        <position position="87"/>
    </location>
</feature>
<dbReference type="PANTHER" id="PTHR45228">
    <property type="entry name" value="CYCLIC DI-GMP PHOSPHODIESTERASE TM_0186-RELATED"/>
    <property type="match status" value="1"/>
</dbReference>
<evidence type="ECO:0000259" key="3">
    <source>
        <dbReference type="PROSITE" id="PS51832"/>
    </source>
</evidence>